<evidence type="ECO:0000313" key="2">
    <source>
        <dbReference type="Proteomes" id="UP000256952"/>
    </source>
</evidence>
<dbReference type="AlphaFoldDB" id="A0A375ECR1"/>
<reference evidence="2" key="1">
    <citation type="submission" date="2018-01" db="EMBL/GenBank/DDBJ databases">
        <authorList>
            <person name="Gaut B.S."/>
            <person name="Morton B.R."/>
            <person name="Clegg M.T."/>
            <person name="Duvall M.R."/>
        </authorList>
    </citation>
    <scope>NUCLEOTIDE SEQUENCE [LARGE SCALE GENOMIC DNA]</scope>
    <source>
        <plasmid evidence="2">Plasmid cbm2613_p</plasmid>
    </source>
</reference>
<keyword evidence="1" id="KW-0614">Plasmid</keyword>
<evidence type="ECO:0000313" key="1">
    <source>
        <dbReference type="EMBL" id="SOZ74466.1"/>
    </source>
</evidence>
<proteinExistence type="predicted"/>
<name>A0A375ECR1_9BURK</name>
<dbReference type="Proteomes" id="UP000256952">
    <property type="component" value="Plasmid CBM2613_p"/>
</dbReference>
<geneLocation type="plasmid" evidence="2">
    <name>cbm2613_p</name>
</geneLocation>
<gene>
    <name evidence="1" type="ORF">CBM2613_P20032</name>
</gene>
<protein>
    <submittedName>
        <fullName evidence="1">Uncharacterized protein</fullName>
    </submittedName>
</protein>
<dbReference type="EMBL" id="LT976981">
    <property type="protein sequence ID" value="SOZ74466.1"/>
    <property type="molecule type" value="Genomic_DNA"/>
</dbReference>
<organism evidence="1 2">
    <name type="scientific">Cupriavidus taiwanensis</name>
    <dbReference type="NCBI Taxonomy" id="164546"/>
    <lineage>
        <taxon>Bacteria</taxon>
        <taxon>Pseudomonadati</taxon>
        <taxon>Pseudomonadota</taxon>
        <taxon>Betaproteobacteria</taxon>
        <taxon>Burkholderiales</taxon>
        <taxon>Burkholderiaceae</taxon>
        <taxon>Cupriavidus</taxon>
    </lineage>
</organism>
<sequence length="80" mass="9106">MRQYCRMVHSPGVNDSGLLPSKLYGQALRSGLHQADLYGAAERFSRILEEFGHLVAITEEKLHFFLLSRPFTWLPRTSAS</sequence>
<accession>A0A375ECR1</accession>